<feature type="signal peptide" evidence="5">
    <location>
        <begin position="1"/>
        <end position="21"/>
    </location>
</feature>
<feature type="transmembrane region" description="Helical" evidence="4">
    <location>
        <begin position="434"/>
        <end position="455"/>
    </location>
</feature>
<feature type="chain" id="PRO_5038764320" evidence="5">
    <location>
        <begin position="22"/>
        <end position="465"/>
    </location>
</feature>
<dbReference type="AlphaFoldDB" id="A0A3N5CIU8"/>
<evidence type="ECO:0000256" key="2">
    <source>
        <dbReference type="ARBA" id="ARBA00022723"/>
    </source>
</evidence>
<dbReference type="GO" id="GO:0046872">
    <property type="term" value="F:metal ion binding"/>
    <property type="evidence" value="ECO:0007669"/>
    <property type="project" value="UniProtKB-KW"/>
</dbReference>
<dbReference type="EMBL" id="RKRK01000002">
    <property type="protein sequence ID" value="RPF57591.1"/>
    <property type="molecule type" value="Genomic_DNA"/>
</dbReference>
<dbReference type="InterPro" id="IPR017853">
    <property type="entry name" value="GH"/>
</dbReference>
<organism evidence="7 8">
    <name type="scientific">Abyssicoccus albus</name>
    <dbReference type="NCBI Taxonomy" id="1817405"/>
    <lineage>
        <taxon>Bacteria</taxon>
        <taxon>Bacillati</taxon>
        <taxon>Bacillota</taxon>
        <taxon>Bacilli</taxon>
        <taxon>Bacillales</taxon>
        <taxon>Abyssicoccaceae</taxon>
    </lineage>
</organism>
<dbReference type="PANTHER" id="PTHR10357">
    <property type="entry name" value="ALPHA-AMYLASE FAMILY MEMBER"/>
    <property type="match status" value="1"/>
</dbReference>
<feature type="domain" description="Glycosyl hydrolase family 13 catalytic" evidence="6">
    <location>
        <begin position="37"/>
        <end position="324"/>
    </location>
</feature>
<keyword evidence="4" id="KW-0812">Transmembrane</keyword>
<evidence type="ECO:0000256" key="3">
    <source>
        <dbReference type="ARBA" id="ARBA00022729"/>
    </source>
</evidence>
<evidence type="ECO:0000313" key="7">
    <source>
        <dbReference type="EMBL" id="RPF57591.1"/>
    </source>
</evidence>
<dbReference type="InterPro" id="IPR013780">
    <property type="entry name" value="Glyco_hydro_b"/>
</dbReference>
<keyword evidence="4" id="KW-1133">Transmembrane helix</keyword>
<dbReference type="Gene3D" id="3.20.20.80">
    <property type="entry name" value="Glycosidases"/>
    <property type="match status" value="2"/>
</dbReference>
<protein>
    <submittedName>
        <fullName evidence="7">Alpha amylase catalytic subunit</fullName>
    </submittedName>
</protein>
<accession>A0A3N5CIU8</accession>
<comment type="caution">
    <text evidence="7">The sequence shown here is derived from an EMBL/GenBank/DDBJ whole genome shotgun (WGS) entry which is preliminary data.</text>
</comment>
<dbReference type="Proteomes" id="UP000277108">
    <property type="component" value="Unassembled WGS sequence"/>
</dbReference>
<keyword evidence="8" id="KW-1185">Reference proteome</keyword>
<dbReference type="RefSeq" id="WP_123807200.1">
    <property type="nucleotide sequence ID" value="NZ_RKRK01000002.1"/>
</dbReference>
<dbReference type="SMART" id="SM00642">
    <property type="entry name" value="Aamy"/>
    <property type="match status" value="1"/>
</dbReference>
<dbReference type="GO" id="GO:0005975">
    <property type="term" value="P:carbohydrate metabolic process"/>
    <property type="evidence" value="ECO:0007669"/>
    <property type="project" value="InterPro"/>
</dbReference>
<evidence type="ECO:0000256" key="1">
    <source>
        <dbReference type="ARBA" id="ARBA00001913"/>
    </source>
</evidence>
<keyword evidence="4" id="KW-0472">Membrane</keyword>
<gene>
    <name evidence="7" type="ORF">EDD62_0212</name>
</gene>
<evidence type="ECO:0000256" key="5">
    <source>
        <dbReference type="SAM" id="SignalP"/>
    </source>
</evidence>
<keyword evidence="2" id="KW-0479">Metal-binding</keyword>
<comment type="cofactor">
    <cofactor evidence="1">
        <name>Ca(2+)</name>
        <dbReference type="ChEBI" id="CHEBI:29108"/>
    </cofactor>
</comment>
<dbReference type="Pfam" id="PF00128">
    <property type="entry name" value="Alpha-amylase"/>
    <property type="match status" value="1"/>
</dbReference>
<dbReference type="OrthoDB" id="9805159at2"/>
<evidence type="ECO:0000313" key="8">
    <source>
        <dbReference type="Proteomes" id="UP000277108"/>
    </source>
</evidence>
<dbReference type="SUPFAM" id="SSF51445">
    <property type="entry name" value="(Trans)glycosidases"/>
    <property type="match status" value="1"/>
</dbReference>
<dbReference type="InterPro" id="IPR006047">
    <property type="entry name" value="GH13_cat_dom"/>
</dbReference>
<dbReference type="PANTHER" id="PTHR10357:SF215">
    <property type="entry name" value="ALPHA-AMYLASE 1"/>
    <property type="match status" value="1"/>
</dbReference>
<name>A0A3N5CIU8_9BACL</name>
<sequence length="465" mass="53800">MRKLIIGVLILSSLFTTPNYKALASEQHNETPDRVYSIIVDRFSNGDSQNDMHISNDEDDHLPYGGDYVGIIDKLDYIKDMGFNAIQLSNVFDHEDTDYLGYKEVDYGTLEPMFGTEDEFKQLIKAAHDREMKVIIDIPMTANDQYSGQSIEMDGLVADYYGDTEFIDFTKEQNKKQYQSMLNEFVEQYNVDGLSMYTHQSVDANEILPSNVTTYAFETVGKSTNFDHVQQPHKTKTLQQSFKTINQPIESYSNDKHEILAADTWFTERFTHFAASENMFPPQRIKQLSDYMMMHNGPVFFNYGTEIALNGEELPTIHRLMNFRTDAEIIDHITHFMTTLKDHQVVYRSDKQLIKKGEGYLLTSIKTDDVPFVYYINNTDKTLDQRITSVSQDKMLRGLLIGDNVYPKEEEHELILNREESELYATIDVQPMNWGYLIAAFIIFIGFGIFVFILTKRTKKNQGNH</sequence>
<keyword evidence="3 5" id="KW-0732">Signal</keyword>
<evidence type="ECO:0000256" key="4">
    <source>
        <dbReference type="SAM" id="Phobius"/>
    </source>
</evidence>
<dbReference type="Gene3D" id="2.60.40.1180">
    <property type="entry name" value="Golgi alpha-mannosidase II"/>
    <property type="match status" value="1"/>
</dbReference>
<reference evidence="7 8" key="1">
    <citation type="submission" date="2018-11" db="EMBL/GenBank/DDBJ databases">
        <title>Genomic Encyclopedia of Type Strains, Phase IV (KMG-IV): sequencing the most valuable type-strain genomes for metagenomic binning, comparative biology and taxonomic classification.</title>
        <authorList>
            <person name="Goeker M."/>
        </authorList>
    </citation>
    <scope>NUCLEOTIDE SEQUENCE [LARGE SCALE GENOMIC DNA]</scope>
    <source>
        <strain evidence="7 8">DSM 29158</strain>
    </source>
</reference>
<proteinExistence type="predicted"/>
<evidence type="ECO:0000259" key="6">
    <source>
        <dbReference type="SMART" id="SM00642"/>
    </source>
</evidence>